<dbReference type="CDD" id="cd05233">
    <property type="entry name" value="SDR_c"/>
    <property type="match status" value="1"/>
</dbReference>
<sequence length="315" mass="33650">MADPRVLNMGQFTPTTHSTICPALEASANRLSAPFAACIIGASGVIGAGVARAYARAGCTDLILAARDVEALASVSSSILSLSHTDSDPPPPPPPRIHLRHCDIADHDSVRALAEFAASKIVPHLDAVVLVSGISGPVQLRITDGSPADGEWARVFATNTLGTYHVAHYFVPLLLASPTKAFVVVGSLAACITRGMIANTKYCVSKMAQARIVECLAQQFSEEGLLALAVHPGAVESKNALETAPKEFLQYLTDDAELCGAFCVWVTRDPRRLNWLNGRLVSAKWDPDELLAKKEDIIQGDLLKFEAKTTVDRET</sequence>
<dbReference type="RefSeq" id="XP_022585727.1">
    <property type="nucleotide sequence ID" value="XM_022721253.1"/>
</dbReference>
<dbReference type="VEuPathDB" id="FungiDB:ASPZODRAFT_12056"/>
<keyword evidence="4" id="KW-1185">Reference proteome</keyword>
<dbReference type="GO" id="GO:0016616">
    <property type="term" value="F:oxidoreductase activity, acting on the CH-OH group of donors, NAD or NADP as acceptor"/>
    <property type="evidence" value="ECO:0007669"/>
    <property type="project" value="UniProtKB-ARBA"/>
</dbReference>
<dbReference type="InterPro" id="IPR002347">
    <property type="entry name" value="SDR_fam"/>
</dbReference>
<proteinExistence type="inferred from homology"/>
<dbReference type="STRING" id="1073090.A0A1L9SVU5"/>
<dbReference type="InterPro" id="IPR036291">
    <property type="entry name" value="NAD(P)-bd_dom_sf"/>
</dbReference>
<name>A0A1L9SVU5_9EURO</name>
<evidence type="ECO:0000313" key="4">
    <source>
        <dbReference type="Proteomes" id="UP000184188"/>
    </source>
</evidence>
<dbReference type="GeneID" id="34607718"/>
<comment type="similarity">
    <text evidence="1">Belongs to the short-chain dehydrogenases/reductases (SDR) family.</text>
</comment>
<accession>A0A1L9SVU5</accession>
<protein>
    <submittedName>
        <fullName evidence="3">Uncharacterized protein</fullName>
    </submittedName>
</protein>
<dbReference type="Proteomes" id="UP000184188">
    <property type="component" value="Unassembled WGS sequence"/>
</dbReference>
<dbReference type="AlphaFoldDB" id="A0A1L9SVU5"/>
<reference evidence="4" key="1">
    <citation type="journal article" date="2017" name="Genome Biol.">
        <title>Comparative genomics reveals high biological diversity and specific adaptations in the industrially and medically important fungal genus Aspergillus.</title>
        <authorList>
            <person name="de Vries R.P."/>
            <person name="Riley R."/>
            <person name="Wiebenga A."/>
            <person name="Aguilar-Osorio G."/>
            <person name="Amillis S."/>
            <person name="Uchima C.A."/>
            <person name="Anderluh G."/>
            <person name="Asadollahi M."/>
            <person name="Askin M."/>
            <person name="Barry K."/>
            <person name="Battaglia E."/>
            <person name="Bayram O."/>
            <person name="Benocci T."/>
            <person name="Braus-Stromeyer S.A."/>
            <person name="Caldana C."/>
            <person name="Canovas D."/>
            <person name="Cerqueira G.C."/>
            <person name="Chen F."/>
            <person name="Chen W."/>
            <person name="Choi C."/>
            <person name="Clum A."/>
            <person name="Dos Santos R.A."/>
            <person name="Damasio A.R."/>
            <person name="Diallinas G."/>
            <person name="Emri T."/>
            <person name="Fekete E."/>
            <person name="Flipphi M."/>
            <person name="Freyberg S."/>
            <person name="Gallo A."/>
            <person name="Gournas C."/>
            <person name="Habgood R."/>
            <person name="Hainaut M."/>
            <person name="Harispe M.L."/>
            <person name="Henrissat B."/>
            <person name="Hilden K.S."/>
            <person name="Hope R."/>
            <person name="Hossain A."/>
            <person name="Karabika E."/>
            <person name="Karaffa L."/>
            <person name="Karanyi Z."/>
            <person name="Krasevec N."/>
            <person name="Kuo A."/>
            <person name="Kusch H."/>
            <person name="LaButti K."/>
            <person name="Lagendijk E.L."/>
            <person name="Lapidus A."/>
            <person name="Levasseur A."/>
            <person name="Lindquist E."/>
            <person name="Lipzen A."/>
            <person name="Logrieco A.F."/>
            <person name="MacCabe A."/>
            <person name="Maekelae M.R."/>
            <person name="Malavazi I."/>
            <person name="Melin P."/>
            <person name="Meyer V."/>
            <person name="Mielnichuk N."/>
            <person name="Miskei M."/>
            <person name="Molnar A.P."/>
            <person name="Mule G."/>
            <person name="Ngan C.Y."/>
            <person name="Orejas M."/>
            <person name="Orosz E."/>
            <person name="Ouedraogo J.P."/>
            <person name="Overkamp K.M."/>
            <person name="Park H.-S."/>
            <person name="Perrone G."/>
            <person name="Piumi F."/>
            <person name="Punt P.J."/>
            <person name="Ram A.F."/>
            <person name="Ramon A."/>
            <person name="Rauscher S."/>
            <person name="Record E."/>
            <person name="Riano-Pachon D.M."/>
            <person name="Robert V."/>
            <person name="Roehrig J."/>
            <person name="Ruller R."/>
            <person name="Salamov A."/>
            <person name="Salih N.S."/>
            <person name="Samson R.A."/>
            <person name="Sandor E."/>
            <person name="Sanguinetti M."/>
            <person name="Schuetze T."/>
            <person name="Sepcic K."/>
            <person name="Shelest E."/>
            <person name="Sherlock G."/>
            <person name="Sophianopoulou V."/>
            <person name="Squina F.M."/>
            <person name="Sun H."/>
            <person name="Susca A."/>
            <person name="Todd R.B."/>
            <person name="Tsang A."/>
            <person name="Unkles S.E."/>
            <person name="van de Wiele N."/>
            <person name="van Rossen-Uffink D."/>
            <person name="Oliveira J.V."/>
            <person name="Vesth T.C."/>
            <person name="Visser J."/>
            <person name="Yu J.-H."/>
            <person name="Zhou M."/>
            <person name="Andersen M.R."/>
            <person name="Archer D.B."/>
            <person name="Baker S.E."/>
            <person name="Benoit I."/>
            <person name="Brakhage A.A."/>
            <person name="Braus G.H."/>
            <person name="Fischer R."/>
            <person name="Frisvad J.C."/>
            <person name="Goldman G.H."/>
            <person name="Houbraken J."/>
            <person name="Oakley B."/>
            <person name="Pocsi I."/>
            <person name="Scazzocchio C."/>
            <person name="Seiboth B."/>
            <person name="vanKuyk P.A."/>
            <person name="Wortman J."/>
            <person name="Dyer P.S."/>
            <person name="Grigoriev I.V."/>
        </authorList>
    </citation>
    <scope>NUCLEOTIDE SEQUENCE [LARGE SCALE GENOMIC DNA]</scope>
    <source>
        <strain evidence="4">CBS 506.65</strain>
    </source>
</reference>
<dbReference type="GO" id="GO:0050664">
    <property type="term" value="F:oxidoreductase activity, acting on NAD(P)H, oxygen as acceptor"/>
    <property type="evidence" value="ECO:0007669"/>
    <property type="project" value="TreeGrafter"/>
</dbReference>
<dbReference type="EMBL" id="KV878336">
    <property type="protein sequence ID" value="OJJ51217.1"/>
    <property type="molecule type" value="Genomic_DNA"/>
</dbReference>
<evidence type="ECO:0000313" key="3">
    <source>
        <dbReference type="EMBL" id="OJJ51217.1"/>
    </source>
</evidence>
<dbReference type="Pfam" id="PF00106">
    <property type="entry name" value="adh_short"/>
    <property type="match status" value="1"/>
</dbReference>
<dbReference type="OrthoDB" id="1933717at2759"/>
<dbReference type="Gene3D" id="3.40.50.720">
    <property type="entry name" value="NAD(P)-binding Rossmann-like Domain"/>
    <property type="match status" value="1"/>
</dbReference>
<evidence type="ECO:0000256" key="2">
    <source>
        <dbReference type="ARBA" id="ARBA00023002"/>
    </source>
</evidence>
<keyword evidence="2" id="KW-0560">Oxidoreductase</keyword>
<dbReference type="PANTHER" id="PTHR43008">
    <property type="entry name" value="BENZIL REDUCTASE"/>
    <property type="match status" value="1"/>
</dbReference>
<dbReference type="PANTHER" id="PTHR43008:SF4">
    <property type="entry name" value="CHAIN DEHYDROGENASE, PUTATIVE (AFU_ORTHOLOGUE AFUA_4G08710)-RELATED"/>
    <property type="match status" value="1"/>
</dbReference>
<evidence type="ECO:0000256" key="1">
    <source>
        <dbReference type="ARBA" id="ARBA00006484"/>
    </source>
</evidence>
<organism evidence="3 4">
    <name type="scientific">Penicilliopsis zonata CBS 506.65</name>
    <dbReference type="NCBI Taxonomy" id="1073090"/>
    <lineage>
        <taxon>Eukaryota</taxon>
        <taxon>Fungi</taxon>
        <taxon>Dikarya</taxon>
        <taxon>Ascomycota</taxon>
        <taxon>Pezizomycotina</taxon>
        <taxon>Eurotiomycetes</taxon>
        <taxon>Eurotiomycetidae</taxon>
        <taxon>Eurotiales</taxon>
        <taxon>Aspergillaceae</taxon>
        <taxon>Penicilliopsis</taxon>
    </lineage>
</organism>
<gene>
    <name evidence="3" type="ORF">ASPZODRAFT_12056</name>
</gene>
<dbReference type="SUPFAM" id="SSF51735">
    <property type="entry name" value="NAD(P)-binding Rossmann-fold domains"/>
    <property type="match status" value="1"/>
</dbReference>